<dbReference type="Proteomes" id="UP000535415">
    <property type="component" value="Unassembled WGS sequence"/>
</dbReference>
<keyword evidence="4" id="KW-1185">Reference proteome</keyword>
<evidence type="ECO:0000313" key="3">
    <source>
        <dbReference type="EMBL" id="MBB5721943.1"/>
    </source>
</evidence>
<keyword evidence="2" id="KW-0732">Signal</keyword>
<feature type="signal peptide" evidence="2">
    <location>
        <begin position="1"/>
        <end position="33"/>
    </location>
</feature>
<organism evidence="3 4">
    <name type="scientific">Yoonia ponticola</name>
    <dbReference type="NCBI Taxonomy" id="1524255"/>
    <lineage>
        <taxon>Bacteria</taxon>
        <taxon>Pseudomonadati</taxon>
        <taxon>Pseudomonadota</taxon>
        <taxon>Alphaproteobacteria</taxon>
        <taxon>Rhodobacterales</taxon>
        <taxon>Paracoccaceae</taxon>
        <taxon>Yoonia</taxon>
    </lineage>
</organism>
<keyword evidence="1" id="KW-0812">Transmembrane</keyword>
<gene>
    <name evidence="3" type="ORF">FHS72_001567</name>
</gene>
<keyword evidence="1" id="KW-0472">Membrane</keyword>
<evidence type="ECO:0000256" key="1">
    <source>
        <dbReference type="SAM" id="Phobius"/>
    </source>
</evidence>
<sequence length="246" mass="27022">MSGRAKASRIGNAVLAISASLLLCFAPTDQAVAAQIELDDILEIDALGYRCIPSAYFEDGEDGSAAIAFSLSGKTRLPRTCLPDPCARALSRPELSQITGTEPILARFHEEWEDYYSRYADHCRSEIVVSRPRSKDTTTRAFWPPIIDRARIIQSTGIPTSSRLRPYIVNKVGIPTSQQFAPETVAYLIPPAAGRPLPVTDRPIPSPVPVPASGLLFGSLLAIIGLQKRYSLTARFRRSRKHNCKM</sequence>
<comment type="caution">
    <text evidence="3">The sequence shown here is derived from an EMBL/GenBank/DDBJ whole genome shotgun (WGS) entry which is preliminary data.</text>
</comment>
<evidence type="ECO:0008006" key="5">
    <source>
        <dbReference type="Google" id="ProtNLM"/>
    </source>
</evidence>
<evidence type="ECO:0000313" key="4">
    <source>
        <dbReference type="Proteomes" id="UP000535415"/>
    </source>
</evidence>
<accession>A0A7W9EXQ2</accession>
<protein>
    <recommendedName>
        <fullName evidence="5">PEP-CTERM sorting domain-containing protein</fullName>
    </recommendedName>
</protein>
<dbReference type="EMBL" id="JACIJM010000004">
    <property type="protein sequence ID" value="MBB5721943.1"/>
    <property type="molecule type" value="Genomic_DNA"/>
</dbReference>
<reference evidence="3 4" key="1">
    <citation type="submission" date="2020-08" db="EMBL/GenBank/DDBJ databases">
        <title>Genomic Encyclopedia of Type Strains, Phase IV (KMG-IV): sequencing the most valuable type-strain genomes for metagenomic binning, comparative biology and taxonomic classification.</title>
        <authorList>
            <person name="Goeker M."/>
        </authorList>
    </citation>
    <scope>NUCLEOTIDE SEQUENCE [LARGE SCALE GENOMIC DNA]</scope>
    <source>
        <strain evidence="3 4">DSM 101064</strain>
    </source>
</reference>
<proteinExistence type="predicted"/>
<evidence type="ECO:0000256" key="2">
    <source>
        <dbReference type="SAM" id="SignalP"/>
    </source>
</evidence>
<feature type="transmembrane region" description="Helical" evidence="1">
    <location>
        <begin position="208"/>
        <end position="226"/>
    </location>
</feature>
<dbReference type="RefSeq" id="WP_183527767.1">
    <property type="nucleotide sequence ID" value="NZ_JACIJM010000004.1"/>
</dbReference>
<keyword evidence="1" id="KW-1133">Transmembrane helix</keyword>
<feature type="chain" id="PRO_5030534640" description="PEP-CTERM sorting domain-containing protein" evidence="2">
    <location>
        <begin position="34"/>
        <end position="246"/>
    </location>
</feature>
<dbReference type="AlphaFoldDB" id="A0A7W9EXQ2"/>
<name>A0A7W9EXQ2_9RHOB</name>